<feature type="compositionally biased region" description="Basic and acidic residues" evidence="1">
    <location>
        <begin position="373"/>
        <end position="383"/>
    </location>
</feature>
<dbReference type="Proteomes" id="UP000320475">
    <property type="component" value="Unassembled WGS sequence"/>
</dbReference>
<evidence type="ECO:0000313" key="6">
    <source>
        <dbReference type="Proteomes" id="UP000320475"/>
    </source>
</evidence>
<sequence>MTEDSRKRRHIDDDDDDDDSDMTPRIVKKALSSHRWARNHQTEHQALQTSSSPTSMATIVDANIAIEGSSRANAPTKQMTAANILDVLNVINQRVDSLAIDWNKRIAVLHQQMTIKQEALQRLCGPGKRVDQAASGTKENTSKVEPPAMSFTALRHAPDSMAVRKWTAFRDNLLMLACTTNCYPEGDLRMVLCEKASKLTFGGTDAYPQRTNRQISAVIQKWRCHLNQKLHHYVSLLIDCGVDQELKESCDRILAKEAGMSPENMSMNYKTILARAVNVAYRSGHCYGKFNWDQLPKPALAIVMASMHMILKNPMHQTLQKLTLGRAYYRKAVEALDQFERNLPQQYTELMEWIWKHGSVKCVQVNEDDFDDNHETPDGHGVDEGDDEDADTHTSRAPQQRKIPSLSQPTISTSSNGSSVHENGGRASLADAASLLTMGSDRVDRLRKAFIQACLRNACETDLYGADIAIIENASTEIYAHPAIYLDYINEETPWNAIRKFRSELKKEMFLSLRDILGLEKNCDLKAHCKRLLDTEDHLHSADGMYRSNALANCLTWMLRGKNGPVEVFIWDHYPLPMLAFIISIFTMCLRAPMIYNPRADGKQLMDSAFTELETLRSDDPTHVKEALDYLFAYGNQADQHAMRWKNPPCPGTLVNCSSL</sequence>
<feature type="compositionally biased region" description="Polar residues" evidence="1">
    <location>
        <begin position="405"/>
        <end position="421"/>
    </location>
</feature>
<evidence type="ECO:0000313" key="4">
    <source>
        <dbReference type="EMBL" id="TPX53645.1"/>
    </source>
</evidence>
<gene>
    <name evidence="3" type="ORF">SeLEV6574_g05448</name>
    <name evidence="4" type="ORF">SeMB42_g00638</name>
</gene>
<dbReference type="AlphaFoldDB" id="A0A507DQY1"/>
<keyword evidence="2" id="KW-0472">Membrane</keyword>
<feature type="transmembrane region" description="Helical" evidence="2">
    <location>
        <begin position="574"/>
        <end position="596"/>
    </location>
</feature>
<organism evidence="4 5">
    <name type="scientific">Synchytrium endobioticum</name>
    <dbReference type="NCBI Taxonomy" id="286115"/>
    <lineage>
        <taxon>Eukaryota</taxon>
        <taxon>Fungi</taxon>
        <taxon>Fungi incertae sedis</taxon>
        <taxon>Chytridiomycota</taxon>
        <taxon>Chytridiomycota incertae sedis</taxon>
        <taxon>Chytridiomycetes</taxon>
        <taxon>Synchytriales</taxon>
        <taxon>Synchytriaceae</taxon>
        <taxon>Synchytrium</taxon>
    </lineage>
</organism>
<dbReference type="Proteomes" id="UP000317494">
    <property type="component" value="Unassembled WGS sequence"/>
</dbReference>
<feature type="region of interest" description="Disordered" evidence="1">
    <location>
        <begin position="1"/>
        <end position="53"/>
    </location>
</feature>
<comment type="caution">
    <text evidence="4">The sequence shown here is derived from an EMBL/GenBank/DDBJ whole genome shotgun (WGS) entry which is preliminary data.</text>
</comment>
<keyword evidence="5" id="KW-1185">Reference proteome</keyword>
<evidence type="ECO:0000256" key="2">
    <source>
        <dbReference type="SAM" id="Phobius"/>
    </source>
</evidence>
<evidence type="ECO:0000313" key="3">
    <source>
        <dbReference type="EMBL" id="TPX42703.1"/>
    </source>
</evidence>
<feature type="compositionally biased region" description="Basic residues" evidence="1">
    <location>
        <begin position="26"/>
        <end position="38"/>
    </location>
</feature>
<name>A0A507DQY1_9FUNG</name>
<protein>
    <submittedName>
        <fullName evidence="4">Uncharacterized protein</fullName>
    </submittedName>
</protein>
<proteinExistence type="predicted"/>
<feature type="region of interest" description="Disordered" evidence="1">
    <location>
        <begin position="368"/>
        <end position="425"/>
    </location>
</feature>
<evidence type="ECO:0000313" key="5">
    <source>
        <dbReference type="Proteomes" id="UP000317494"/>
    </source>
</evidence>
<reference evidence="5 6" key="1">
    <citation type="journal article" date="2019" name="Sci. Rep.">
        <title>Comparative genomics of chytrid fungi reveal insights into the obligate biotrophic and pathogenic lifestyle of Synchytrium endobioticum.</title>
        <authorList>
            <person name="van de Vossenberg B.T.L.H."/>
            <person name="Warris S."/>
            <person name="Nguyen H.D.T."/>
            <person name="van Gent-Pelzer M.P.E."/>
            <person name="Joly D.L."/>
            <person name="van de Geest H.C."/>
            <person name="Bonants P.J.M."/>
            <person name="Smith D.S."/>
            <person name="Levesque C.A."/>
            <person name="van der Lee T.A.J."/>
        </authorList>
    </citation>
    <scope>NUCLEOTIDE SEQUENCE [LARGE SCALE GENOMIC DNA]</scope>
    <source>
        <strain evidence="3 6">LEV6574</strain>
        <strain evidence="4 5">MB42</strain>
    </source>
</reference>
<dbReference type="EMBL" id="QEAM01000257">
    <property type="protein sequence ID" value="TPX42703.1"/>
    <property type="molecule type" value="Genomic_DNA"/>
</dbReference>
<dbReference type="VEuPathDB" id="FungiDB:SeMB42_g00638"/>
<keyword evidence="2" id="KW-1133">Transmembrane helix</keyword>
<feature type="compositionally biased region" description="Polar residues" evidence="1">
    <location>
        <begin position="44"/>
        <end position="53"/>
    </location>
</feature>
<accession>A0A507DQY1</accession>
<keyword evidence="2" id="KW-0812">Transmembrane</keyword>
<dbReference type="EMBL" id="QEAN01000013">
    <property type="protein sequence ID" value="TPX53645.1"/>
    <property type="molecule type" value="Genomic_DNA"/>
</dbReference>
<evidence type="ECO:0000256" key="1">
    <source>
        <dbReference type="SAM" id="MobiDB-lite"/>
    </source>
</evidence>
<feature type="compositionally biased region" description="Basic and acidic residues" evidence="1">
    <location>
        <begin position="1"/>
        <end position="12"/>
    </location>
</feature>